<dbReference type="Proteomes" id="UP000279271">
    <property type="component" value="Unassembled WGS sequence"/>
</dbReference>
<comment type="caution">
    <text evidence="1">The sequence shown here is derived from an EMBL/GenBank/DDBJ whole genome shotgun (WGS) entry which is preliminary data.</text>
</comment>
<name>A0A3M7KR55_AUXPR</name>
<protein>
    <submittedName>
        <fullName evidence="1">Uncharacterized protein</fullName>
    </submittedName>
</protein>
<dbReference type="EMBL" id="QOKY01000202">
    <property type="protein sequence ID" value="RMZ52837.1"/>
    <property type="molecule type" value="Genomic_DNA"/>
</dbReference>
<evidence type="ECO:0000313" key="1">
    <source>
        <dbReference type="EMBL" id="RMZ52837.1"/>
    </source>
</evidence>
<dbReference type="SUPFAM" id="SSF51735">
    <property type="entry name" value="NAD(P)-binding Rossmann-fold domains"/>
    <property type="match status" value="1"/>
</dbReference>
<dbReference type="InterPro" id="IPR002347">
    <property type="entry name" value="SDR_fam"/>
</dbReference>
<organism evidence="1 2">
    <name type="scientific">Auxenochlorella protothecoides</name>
    <name type="common">Green microalga</name>
    <name type="synonym">Chlorella protothecoides</name>
    <dbReference type="NCBI Taxonomy" id="3075"/>
    <lineage>
        <taxon>Eukaryota</taxon>
        <taxon>Viridiplantae</taxon>
        <taxon>Chlorophyta</taxon>
        <taxon>core chlorophytes</taxon>
        <taxon>Trebouxiophyceae</taxon>
        <taxon>Chlorellales</taxon>
        <taxon>Chlorellaceae</taxon>
        <taxon>Auxenochlorella</taxon>
    </lineage>
</organism>
<dbReference type="Gene3D" id="3.40.50.720">
    <property type="entry name" value="NAD(P)-binding Rossmann-like Domain"/>
    <property type="match status" value="1"/>
</dbReference>
<dbReference type="AlphaFoldDB" id="A0A3M7KR55"/>
<gene>
    <name evidence="1" type="ORF">APUTEX25_000956</name>
</gene>
<reference evidence="2" key="1">
    <citation type="journal article" date="2018" name="Algal Res.">
        <title>Characterization of plant carbon substrate utilization by Auxenochlorella protothecoides.</title>
        <authorList>
            <person name="Vogler B.W."/>
            <person name="Starkenburg S.R."/>
            <person name="Sudasinghe N."/>
            <person name="Schambach J.Y."/>
            <person name="Rollin J.A."/>
            <person name="Pattathil S."/>
            <person name="Barry A.N."/>
        </authorList>
    </citation>
    <scope>NUCLEOTIDE SEQUENCE [LARGE SCALE GENOMIC DNA]</scope>
    <source>
        <strain evidence="2">UTEX 25</strain>
    </source>
</reference>
<dbReference type="PANTHER" id="PTHR43544:SF12">
    <property type="entry name" value="NAD(P)-BINDING ROSSMANN-FOLD SUPERFAMILY PROTEIN"/>
    <property type="match status" value="1"/>
</dbReference>
<dbReference type="Pfam" id="PF00106">
    <property type="entry name" value="adh_short"/>
    <property type="match status" value="1"/>
</dbReference>
<dbReference type="GO" id="GO:0016491">
    <property type="term" value="F:oxidoreductase activity"/>
    <property type="evidence" value="ECO:0007669"/>
    <property type="project" value="TreeGrafter"/>
</dbReference>
<dbReference type="InterPro" id="IPR051468">
    <property type="entry name" value="Fungal_SecMetab_SDRs"/>
</dbReference>
<feature type="non-terminal residue" evidence="1">
    <location>
        <position position="264"/>
    </location>
</feature>
<dbReference type="PANTHER" id="PTHR43544">
    <property type="entry name" value="SHORT-CHAIN DEHYDROGENASE/REDUCTASE"/>
    <property type="match status" value="1"/>
</dbReference>
<dbReference type="GO" id="GO:0005737">
    <property type="term" value="C:cytoplasm"/>
    <property type="evidence" value="ECO:0007669"/>
    <property type="project" value="TreeGrafter"/>
</dbReference>
<accession>A0A3M7KR55</accession>
<feature type="non-terminal residue" evidence="1">
    <location>
        <position position="1"/>
    </location>
</feature>
<evidence type="ECO:0000313" key="2">
    <source>
        <dbReference type="Proteomes" id="UP000279271"/>
    </source>
</evidence>
<proteinExistence type="predicted"/>
<dbReference type="CDD" id="cd05325">
    <property type="entry name" value="carb_red_sniffer_like_SDR_c"/>
    <property type="match status" value="1"/>
</dbReference>
<dbReference type="InterPro" id="IPR036291">
    <property type="entry name" value="NAD(P)-bd_dom_sf"/>
</dbReference>
<dbReference type="PRINTS" id="PR00081">
    <property type="entry name" value="GDHRDH"/>
</dbReference>
<sequence length="264" mass="28389">AQSSGGAETPSSYLIQGASRGMGLEFVRQLLTDDAKGTVFATCRSPAAATDLQALQKEHGDRLHVIKLDATDESSIEEAAKEVSAVTPCLSTLINVAGVLQDQATGLKPERSLRGISSANLQQSFAVNTIGPILVARTFMPLLSRFGKDNGIPAKLAFLSARVGSISDNKLGGWYSYRASKAALNQLVRCAGLESERKKMGVACLLLHPGTVDTDLSAPYQGNIRDDKLFTRERAVRQLLDIVRGAGMQDNGRFIAWDKTDIPW</sequence>